<feature type="repeat" description="ANK" evidence="1">
    <location>
        <begin position="879"/>
        <end position="911"/>
    </location>
</feature>
<evidence type="ECO:0000256" key="2">
    <source>
        <dbReference type="SAM" id="Coils"/>
    </source>
</evidence>
<dbReference type="Gene3D" id="2.30.29.30">
    <property type="entry name" value="Pleckstrin-homology domain (PH domain)/Phosphotyrosine-binding domain (PTB)"/>
    <property type="match status" value="1"/>
</dbReference>
<reference evidence="6" key="1">
    <citation type="submission" date="2022-08" db="EMBL/GenBank/DDBJ databases">
        <title>Novel sulphate-reducing endosymbionts in the free-living metamonad Anaeramoeba.</title>
        <authorList>
            <person name="Jerlstrom-Hultqvist J."/>
            <person name="Cepicka I."/>
            <person name="Gallot-Lavallee L."/>
            <person name="Salas-Leiva D."/>
            <person name="Curtis B.A."/>
            <person name="Zahonova K."/>
            <person name="Pipaliya S."/>
            <person name="Dacks J."/>
            <person name="Roger A.J."/>
        </authorList>
    </citation>
    <scope>NUCLEOTIDE SEQUENCE</scope>
    <source>
        <strain evidence="6">Busselton2</strain>
    </source>
</reference>
<feature type="repeat" description="ANK" evidence="1">
    <location>
        <begin position="945"/>
        <end position="977"/>
    </location>
</feature>
<keyword evidence="1" id="KW-0040">ANK repeat</keyword>
<evidence type="ECO:0000313" key="6">
    <source>
        <dbReference type="EMBL" id="KAJ3440022.1"/>
    </source>
</evidence>
<dbReference type="SUPFAM" id="SSF50729">
    <property type="entry name" value="PH domain-like"/>
    <property type="match status" value="1"/>
</dbReference>
<feature type="repeat" description="ANK" evidence="1">
    <location>
        <begin position="1047"/>
        <end position="1079"/>
    </location>
</feature>
<dbReference type="EMBL" id="JANTQA010000032">
    <property type="protein sequence ID" value="KAJ3440022.1"/>
    <property type="molecule type" value="Genomic_DNA"/>
</dbReference>
<feature type="domain" description="PH" evidence="4">
    <location>
        <begin position="384"/>
        <end position="508"/>
    </location>
</feature>
<dbReference type="SUPFAM" id="SSF48403">
    <property type="entry name" value="Ankyrin repeat"/>
    <property type="match status" value="2"/>
</dbReference>
<dbReference type="InterPro" id="IPR011993">
    <property type="entry name" value="PH-like_dom_sf"/>
</dbReference>
<dbReference type="PROSITE" id="PS50200">
    <property type="entry name" value="RA"/>
    <property type="match status" value="1"/>
</dbReference>
<feature type="repeat" description="ANK" evidence="1">
    <location>
        <begin position="912"/>
        <end position="944"/>
    </location>
</feature>
<dbReference type="InterPro" id="IPR000159">
    <property type="entry name" value="RA_dom"/>
</dbReference>
<comment type="caution">
    <text evidence="6">The sequence shown here is derived from an EMBL/GenBank/DDBJ whole genome shotgun (WGS) entry which is preliminary data.</text>
</comment>
<evidence type="ECO:0000259" key="5">
    <source>
        <dbReference type="PROSITE" id="PS50200"/>
    </source>
</evidence>
<sequence>MFKKKIFKINLPKDNYKILTSNADSTTDSIIKTVVKRASIENCEEYGILLKTASFERFLEDEEKPFVLAETLHAKEQSNQKASLHFKKKTNLVVLNIQTLDQDESFSVTIENETTISQILSKVATKAGAVDISQTVLQQKKEGEKPINLTTKQTIQKVLQSWTEQNEKYSLIFLNLGLMTIKGMEDFFTKYENLVIKKEPFNEFNRRIMDIVVEGNTSYLKNEGFSPDTQGNTEAINDNMGILTRLKDDMENKKSKFNSYLKRTENMVNELIEQYLKTAIPAVVKLMGIKGVSQDKYSIKLLSDSFEKNVTKLNQEKQIEISRAIKDLKSLDSIKESKIQGGIGDLIKQDLGVYFFNTKNELEIMSIDPLTSSSSKGGMCLLTKPIKQGLLDVKTSYLGRKSVSFFVLTPRFLYVFSNFKSKETIPEIIQTSKSIQSLALSILKIERTVIEHSENEINKTNENLEEIKLKLSNTFTFDLIHDEKTFRIITQNEQEMEEWIRLINLMQSRIISSKPIGIHKVNQNIKYSYEIKYLGEVIEDKGSVSNEIQNEKAKHKKKKSNKKDQGKFEEDNQKKDYRQKYYLFEVSAFNEKWKIKKNLIEFNLWIKSLKFSTENLILPIFPKSFKLQKFINEKTISDKSTVDNEKKKRLSKKVSKFNIKKINRSKKDKKQINKKIKLTSAALRLGNQFIEACLNELLINYNINQNLITLEFFQINNIFRAITNNNIEQVIYLATVAPSCLDIIHNGQKAIHYASKKSIEMVTALVEQGCDYNLLDNEGKCILTYSIIDSKLKLFTYLLDLESIQLDIPDKKGVTPFLYSISKRNHIFTTMLADKGVNINHQDNQTKYSAAHIALNNGDIPLLELLIERKISLDLTDSYGRTILHMAVMKNEIKIVTKLLNSAVNPNIQDKFLNTSLHKAVTSGSLELTNLLLNNNADPNIANIEKQTPLHLAITNKTSELVKLLLKFHADPNKKTEKGFTCLHLAVLSDNLEIIKLLKSNCNQLIVNDLAKSGFCPLHDVILQKDLEILDYFIKELKCDINITTIEGQTVMHIACKSALLQIIENLIENGCDLNVQDTTIKGSYALHIAVENGDLGCIRLLLIKGANINSIRKDGKSPLLLAAKLGFDNVINILAEHGADINSQDKEGNTALHIALKNGNERTATVLAQNGALLNMINNKGQSALQTARSTKVKKMLKEASDRFQTLGGKKRSPQNIQSYHNQPTSFINDQDKFLNASPFNSSKFISQWSQKLLDKLQTIEKKNSNNSVAGWLKVTYHKNSNLSVKNSAISVRFDLNEQYPQSTLGVFEATQEKIGFKGDYVNFKVLYEDKNCDFIIMDDDTSMEEIEQFGQIIHIFSKKDYQKLFNL</sequence>
<keyword evidence="2" id="KW-0175">Coiled coil</keyword>
<dbReference type="SMART" id="SM00248">
    <property type="entry name" value="ANK"/>
    <property type="match status" value="12"/>
</dbReference>
<dbReference type="PANTHER" id="PTHR24118">
    <property type="entry name" value="POTE ANKYRIN DOMAIN"/>
    <property type="match status" value="1"/>
</dbReference>
<dbReference type="InterPro" id="IPR036770">
    <property type="entry name" value="Ankyrin_rpt-contain_sf"/>
</dbReference>
<feature type="repeat" description="ANK" evidence="1">
    <location>
        <begin position="846"/>
        <end position="878"/>
    </location>
</feature>
<evidence type="ECO:0000259" key="4">
    <source>
        <dbReference type="PROSITE" id="PS50003"/>
    </source>
</evidence>
<gene>
    <name evidence="6" type="ORF">M0812_16068</name>
</gene>
<dbReference type="PROSITE" id="PS50003">
    <property type="entry name" value="PH_DOMAIN"/>
    <property type="match status" value="1"/>
</dbReference>
<organism evidence="6 7">
    <name type="scientific">Anaeramoeba flamelloides</name>
    <dbReference type="NCBI Taxonomy" id="1746091"/>
    <lineage>
        <taxon>Eukaryota</taxon>
        <taxon>Metamonada</taxon>
        <taxon>Anaeramoebidae</taxon>
        <taxon>Anaeramoeba</taxon>
    </lineage>
</organism>
<dbReference type="PANTHER" id="PTHR24118:SF99">
    <property type="entry name" value="POTE ANKYRIN DOMAIN FAMILY MEMBER 3C-RELATED"/>
    <property type="match status" value="1"/>
</dbReference>
<feature type="coiled-coil region" evidence="2">
    <location>
        <begin position="443"/>
        <end position="470"/>
    </location>
</feature>
<name>A0AAV7ZDE4_9EUKA</name>
<feature type="region of interest" description="Disordered" evidence="3">
    <location>
        <begin position="548"/>
        <end position="570"/>
    </location>
</feature>
<dbReference type="SMART" id="SM00233">
    <property type="entry name" value="PH"/>
    <property type="match status" value="1"/>
</dbReference>
<dbReference type="PROSITE" id="PS50297">
    <property type="entry name" value="ANK_REP_REGION"/>
    <property type="match status" value="7"/>
</dbReference>
<dbReference type="InterPro" id="IPR002110">
    <property type="entry name" value="Ankyrin_rpt"/>
</dbReference>
<feature type="repeat" description="ANK" evidence="1">
    <location>
        <begin position="1148"/>
        <end position="1180"/>
    </location>
</feature>
<dbReference type="InterPro" id="IPR046869">
    <property type="entry name" value="SLM1/RGC1-like_PH"/>
</dbReference>
<dbReference type="Pfam" id="PF20399">
    <property type="entry name" value="PH_20"/>
    <property type="match status" value="1"/>
</dbReference>
<evidence type="ECO:0000256" key="1">
    <source>
        <dbReference type="PROSITE-ProRule" id="PRU00023"/>
    </source>
</evidence>
<feature type="domain" description="Ras-associating" evidence="5">
    <location>
        <begin position="3"/>
        <end position="91"/>
    </location>
</feature>
<dbReference type="Gene3D" id="1.25.40.20">
    <property type="entry name" value="Ankyrin repeat-containing domain"/>
    <property type="match status" value="4"/>
</dbReference>
<feature type="repeat" description="ANK" evidence="1">
    <location>
        <begin position="1082"/>
        <end position="1114"/>
    </location>
</feature>
<dbReference type="Pfam" id="PF00788">
    <property type="entry name" value="RA"/>
    <property type="match status" value="1"/>
</dbReference>
<feature type="repeat" description="ANK" evidence="1">
    <location>
        <begin position="1115"/>
        <end position="1147"/>
    </location>
</feature>
<dbReference type="Pfam" id="PF00023">
    <property type="entry name" value="Ank"/>
    <property type="match status" value="1"/>
</dbReference>
<evidence type="ECO:0000313" key="7">
    <source>
        <dbReference type="Proteomes" id="UP001146793"/>
    </source>
</evidence>
<dbReference type="GO" id="GO:0007165">
    <property type="term" value="P:signal transduction"/>
    <property type="evidence" value="ECO:0007669"/>
    <property type="project" value="InterPro"/>
</dbReference>
<evidence type="ECO:0000256" key="3">
    <source>
        <dbReference type="SAM" id="MobiDB-lite"/>
    </source>
</evidence>
<dbReference type="PROSITE" id="PS50088">
    <property type="entry name" value="ANK_REPEAT"/>
    <property type="match status" value="8"/>
</dbReference>
<dbReference type="InterPro" id="IPR001849">
    <property type="entry name" value="PH_domain"/>
</dbReference>
<dbReference type="PRINTS" id="PR01415">
    <property type="entry name" value="ANKYRIN"/>
</dbReference>
<accession>A0AAV7ZDE4</accession>
<dbReference type="Pfam" id="PF12796">
    <property type="entry name" value="Ank_2"/>
    <property type="match status" value="3"/>
</dbReference>
<proteinExistence type="predicted"/>
<dbReference type="Proteomes" id="UP001146793">
    <property type="component" value="Unassembled WGS sequence"/>
</dbReference>
<protein>
    <submittedName>
        <fullName evidence="6">Ankyrin repeat-containing protein</fullName>
    </submittedName>
</protein>